<keyword evidence="4" id="KW-1185">Reference proteome</keyword>
<accession>A0A7J6UZ58</accession>
<sequence>MQAKAKRLARFGVELSQPGQRNSDNVKHKSPANRHDQALVERRNLVSDQAIEAAGDSMLFEYEGSESSNVIIGLCPDMCPESERQERERKGDLDKFERLDGDKNQTSKSLAVRKYNLTAEREADLIRPMPILRQTIDYLLDLLDHPYDDRFLGMYNFLWDGMHAIRMDLRIQHIFNEDAITMLEQMVFLSPDFSLKCNSSETIVNRLIYVVL</sequence>
<dbReference type="InterPro" id="IPR005062">
    <property type="entry name" value="SAC3/GANP/THP3_conserved"/>
</dbReference>
<evidence type="ECO:0000256" key="1">
    <source>
        <dbReference type="SAM" id="MobiDB-lite"/>
    </source>
</evidence>
<feature type="region of interest" description="Disordered" evidence="1">
    <location>
        <begin position="1"/>
        <end position="33"/>
    </location>
</feature>
<dbReference type="AlphaFoldDB" id="A0A7J6UZ58"/>
<reference evidence="3 4" key="1">
    <citation type="submission" date="2020-06" db="EMBL/GenBank/DDBJ databases">
        <title>Transcriptomic and genomic resources for Thalictrum thalictroides and T. hernandezii: Facilitating candidate gene discovery in an emerging model plant lineage.</title>
        <authorList>
            <person name="Arias T."/>
            <person name="Riano-Pachon D.M."/>
            <person name="Di Stilio V.S."/>
        </authorList>
    </citation>
    <scope>NUCLEOTIDE SEQUENCE [LARGE SCALE GENOMIC DNA]</scope>
    <source>
        <strain evidence="4">cv. WT478/WT964</strain>
        <tissue evidence="3">Leaves</tissue>
    </source>
</reference>
<dbReference type="Proteomes" id="UP000554482">
    <property type="component" value="Unassembled WGS sequence"/>
</dbReference>
<dbReference type="InterPro" id="IPR045107">
    <property type="entry name" value="SAC3/GANP/THP3"/>
</dbReference>
<organism evidence="3 4">
    <name type="scientific">Thalictrum thalictroides</name>
    <name type="common">Rue-anemone</name>
    <name type="synonym">Anemone thalictroides</name>
    <dbReference type="NCBI Taxonomy" id="46969"/>
    <lineage>
        <taxon>Eukaryota</taxon>
        <taxon>Viridiplantae</taxon>
        <taxon>Streptophyta</taxon>
        <taxon>Embryophyta</taxon>
        <taxon>Tracheophyta</taxon>
        <taxon>Spermatophyta</taxon>
        <taxon>Magnoliopsida</taxon>
        <taxon>Ranunculales</taxon>
        <taxon>Ranunculaceae</taxon>
        <taxon>Thalictroideae</taxon>
        <taxon>Thalictrum</taxon>
    </lineage>
</organism>
<dbReference type="GO" id="GO:0005737">
    <property type="term" value="C:cytoplasm"/>
    <property type="evidence" value="ECO:0007669"/>
    <property type="project" value="TreeGrafter"/>
</dbReference>
<dbReference type="EMBL" id="JABWDY010040991">
    <property type="protein sequence ID" value="KAF5177731.1"/>
    <property type="molecule type" value="Genomic_DNA"/>
</dbReference>
<dbReference type="GO" id="GO:0006406">
    <property type="term" value="P:mRNA export from nucleus"/>
    <property type="evidence" value="ECO:0007669"/>
    <property type="project" value="TreeGrafter"/>
</dbReference>
<dbReference type="PANTHER" id="PTHR12436">
    <property type="entry name" value="80 KDA MCM3-ASSOCIATED PROTEIN"/>
    <property type="match status" value="1"/>
</dbReference>
<feature type="domain" description="SAC3/GANP/THP3 conserved" evidence="2">
    <location>
        <begin position="78"/>
        <end position="187"/>
    </location>
</feature>
<proteinExistence type="predicted"/>
<dbReference type="GO" id="GO:0070390">
    <property type="term" value="C:transcription export complex 2"/>
    <property type="evidence" value="ECO:0007669"/>
    <property type="project" value="TreeGrafter"/>
</dbReference>
<evidence type="ECO:0000313" key="4">
    <source>
        <dbReference type="Proteomes" id="UP000554482"/>
    </source>
</evidence>
<dbReference type="Pfam" id="PF03399">
    <property type="entry name" value="SAC3_GANP"/>
    <property type="match status" value="1"/>
</dbReference>
<dbReference type="PANTHER" id="PTHR12436:SF17">
    <property type="entry name" value="SAC3 FAMILY PROTEIN B"/>
    <property type="match status" value="1"/>
</dbReference>
<gene>
    <name evidence="3" type="ORF">FRX31_032682</name>
</gene>
<dbReference type="OrthoDB" id="21502at2759"/>
<comment type="caution">
    <text evidence="3">The sequence shown here is derived from an EMBL/GenBank/DDBJ whole genome shotgun (WGS) entry which is preliminary data.</text>
</comment>
<name>A0A7J6UZ58_THATH</name>
<evidence type="ECO:0000313" key="3">
    <source>
        <dbReference type="EMBL" id="KAF5177731.1"/>
    </source>
</evidence>
<dbReference type="Gene3D" id="1.25.40.990">
    <property type="match status" value="1"/>
</dbReference>
<evidence type="ECO:0000259" key="2">
    <source>
        <dbReference type="Pfam" id="PF03399"/>
    </source>
</evidence>
<protein>
    <submittedName>
        <fullName evidence="3">Sac3 family protein b</fullName>
    </submittedName>
</protein>